<dbReference type="Gene3D" id="3.90.79.10">
    <property type="entry name" value="Nucleoside Triphosphate Pyrophosphohydrolase"/>
    <property type="match status" value="1"/>
</dbReference>
<accession>A0A2N0ZE89</accession>
<dbReference type="PROSITE" id="PS51462">
    <property type="entry name" value="NUDIX"/>
    <property type="match status" value="1"/>
</dbReference>
<dbReference type="InterPro" id="IPR015797">
    <property type="entry name" value="NUDIX_hydrolase-like_dom_sf"/>
</dbReference>
<evidence type="ECO:0000256" key="3">
    <source>
        <dbReference type="RuleBase" id="RU003476"/>
    </source>
</evidence>
<organism evidence="5 6">
    <name type="scientific">Cytobacillus horneckiae</name>
    <dbReference type="NCBI Taxonomy" id="549687"/>
    <lineage>
        <taxon>Bacteria</taxon>
        <taxon>Bacillati</taxon>
        <taxon>Bacillota</taxon>
        <taxon>Bacilli</taxon>
        <taxon>Bacillales</taxon>
        <taxon>Bacillaceae</taxon>
        <taxon>Cytobacillus</taxon>
    </lineage>
</organism>
<dbReference type="PANTHER" id="PTHR43736:SF1">
    <property type="entry name" value="DIHYDRONEOPTERIN TRIPHOSPHATE DIPHOSPHATASE"/>
    <property type="match status" value="1"/>
</dbReference>
<evidence type="ECO:0000256" key="2">
    <source>
        <dbReference type="ARBA" id="ARBA00022801"/>
    </source>
</evidence>
<comment type="caution">
    <text evidence="5">The sequence shown here is derived from an EMBL/GenBank/DDBJ whole genome shotgun (WGS) entry which is preliminary data.</text>
</comment>
<dbReference type="PROSITE" id="PS00893">
    <property type="entry name" value="NUDIX_BOX"/>
    <property type="match status" value="1"/>
</dbReference>
<dbReference type="SUPFAM" id="SSF55811">
    <property type="entry name" value="Nudix"/>
    <property type="match status" value="1"/>
</dbReference>
<protein>
    <submittedName>
        <fullName evidence="5">NUDIX hydrolase</fullName>
    </submittedName>
</protein>
<evidence type="ECO:0000313" key="5">
    <source>
        <dbReference type="EMBL" id="PKG27829.1"/>
    </source>
</evidence>
<dbReference type="Proteomes" id="UP000233343">
    <property type="component" value="Unassembled WGS sequence"/>
</dbReference>
<dbReference type="RefSeq" id="WP_066190623.1">
    <property type="nucleotide sequence ID" value="NZ_JARMMB010000032.1"/>
</dbReference>
<dbReference type="InterPro" id="IPR000086">
    <property type="entry name" value="NUDIX_hydrolase_dom"/>
</dbReference>
<dbReference type="EMBL" id="PISD01000036">
    <property type="protein sequence ID" value="PKG27829.1"/>
    <property type="molecule type" value="Genomic_DNA"/>
</dbReference>
<dbReference type="InterPro" id="IPR020476">
    <property type="entry name" value="Nudix_hydrolase"/>
</dbReference>
<dbReference type="PRINTS" id="PR00502">
    <property type="entry name" value="NUDIXFAMILY"/>
</dbReference>
<evidence type="ECO:0000256" key="1">
    <source>
        <dbReference type="ARBA" id="ARBA00005582"/>
    </source>
</evidence>
<name>A0A2N0ZE89_9BACI</name>
<dbReference type="PANTHER" id="PTHR43736">
    <property type="entry name" value="ADP-RIBOSE PYROPHOSPHATASE"/>
    <property type="match status" value="1"/>
</dbReference>
<evidence type="ECO:0000259" key="4">
    <source>
        <dbReference type="PROSITE" id="PS51462"/>
    </source>
</evidence>
<keyword evidence="6" id="KW-1185">Reference proteome</keyword>
<evidence type="ECO:0000313" key="6">
    <source>
        <dbReference type="Proteomes" id="UP000233343"/>
    </source>
</evidence>
<reference evidence="5 6" key="1">
    <citation type="journal article" date="2010" name="Int. J. Syst. Evol. Microbiol.">
        <title>Bacillus horneckiae sp. nov., isolated from a spacecraft-assembly clean room.</title>
        <authorList>
            <person name="Vaishampayan P."/>
            <person name="Probst A."/>
            <person name="Krishnamurthi S."/>
            <person name="Ghosh S."/>
            <person name="Osman S."/>
            <person name="McDowall A."/>
            <person name="Ruckmani A."/>
            <person name="Mayilraj S."/>
            <person name="Venkateswaran K."/>
        </authorList>
    </citation>
    <scope>NUCLEOTIDE SEQUENCE [LARGE SCALE GENOMIC DNA]</scope>
    <source>
        <strain evidence="6">1PO1SC</strain>
    </source>
</reference>
<dbReference type="InterPro" id="IPR020084">
    <property type="entry name" value="NUDIX_hydrolase_CS"/>
</dbReference>
<keyword evidence="2 3" id="KW-0378">Hydrolase</keyword>
<proteinExistence type="inferred from homology"/>
<sequence length="163" mass="18286">MSGKNKRGNVWLGVTGLLINAEQEWLVVKKRYGGLKGKWSLPAGFVNAGETVDEAIVREMKEETGINCKVKGLIGLRTGVIQSEISDNMLIFLMEATEKQIIKIQEDELFDVQFLDPMELIRSEDSSIMIKYILEKTDAEVKAAIHGINPGDQFGYTSYKLFL</sequence>
<dbReference type="Pfam" id="PF00293">
    <property type="entry name" value="NUDIX"/>
    <property type="match status" value="1"/>
</dbReference>
<dbReference type="GO" id="GO:0016787">
    <property type="term" value="F:hydrolase activity"/>
    <property type="evidence" value="ECO:0007669"/>
    <property type="project" value="UniProtKB-KW"/>
</dbReference>
<feature type="domain" description="Nudix hydrolase" evidence="4">
    <location>
        <begin position="9"/>
        <end position="137"/>
    </location>
</feature>
<gene>
    <name evidence="5" type="ORF">CWS20_17210</name>
</gene>
<dbReference type="AlphaFoldDB" id="A0A2N0ZE89"/>
<comment type="similarity">
    <text evidence="1 3">Belongs to the Nudix hydrolase family.</text>
</comment>